<keyword evidence="3" id="KW-1185">Reference proteome</keyword>
<evidence type="ECO:0000313" key="2">
    <source>
        <dbReference type="EMBL" id="KAF1912921.1"/>
    </source>
</evidence>
<dbReference type="AlphaFoldDB" id="A0A6A5QBE5"/>
<dbReference type="Proteomes" id="UP000800096">
    <property type="component" value="Unassembled WGS sequence"/>
</dbReference>
<dbReference type="OrthoDB" id="3795517at2759"/>
<evidence type="ECO:0000313" key="3">
    <source>
        <dbReference type="Proteomes" id="UP000800096"/>
    </source>
</evidence>
<protein>
    <submittedName>
        <fullName evidence="2">Uncharacterized protein</fullName>
    </submittedName>
</protein>
<dbReference type="EMBL" id="ML979139">
    <property type="protein sequence ID" value="KAF1912921.1"/>
    <property type="molecule type" value="Genomic_DNA"/>
</dbReference>
<evidence type="ECO:0000256" key="1">
    <source>
        <dbReference type="SAM" id="MobiDB-lite"/>
    </source>
</evidence>
<proteinExistence type="predicted"/>
<gene>
    <name evidence="2" type="ORF">BDU57DRAFT_541622</name>
</gene>
<name>A0A6A5QBE5_AMPQU</name>
<sequence>MGEHSVSHKAEGSHLEEANERRSDLFFAGTAEMVTNTGPVNEPRPRPRPQELPSLALHNNVPPQQQQHHLSTNGSFGKAPAANLTQYPQTGLPVLNNMAQSGAYSTTLGLATAPKQNKTQAAATQRPKPGARPKFLTDQLDYPYVMPPGPQINFTMADILVIVPGWAKNKSIISRFINNGLTAAVHIAIQQEHRNIDESEDVRRLRELTTDQYRRTMRQDDPAWTRARHRVPNTWNWKFLAVNNFIPDQARDVKFTAPEPIAFAAMTRHIKILPQGADAGDLTRALDFAMKSVKSDIIGEAGEWMFPDDIHAILKHIGYTTITDDHTDRAIFARYQRSVIIAASLDRSKRGYEQTSDQLKASAPKRQHIAAPMAPEHQFLGPRSAEPLKFPSWQASHINATMVPRIQPQVTLAPKTTETSDLAPNLGYGGSQHSQFWPGELPNSNTLPPLQPEATQTGFSTYPAYHSHTLPKAAMQGSPPKPLEHQLTRAGTFMQGPSVTLVPYSNSEDLLAPSEEPSIVRDSTSDDASAPSEERTITPPSLQLLQDAHSPNMVFAQPTEDGFPALPKLLFLDFDTALASLTPQLIDLTGDDVPAMTPEEVDAMMAAHQQYTSTDFMMPSPEGGLFPDTNMDAYQATTYDQRTKYPASKLLRECEEADDLEDVSDLAHAARWCRDPANLSGYYVVGEMDFVMSLQGINVG</sequence>
<feature type="region of interest" description="Disordered" evidence="1">
    <location>
        <begin position="30"/>
        <end position="57"/>
    </location>
</feature>
<accession>A0A6A5QBE5</accession>
<reference evidence="2" key="1">
    <citation type="journal article" date="2020" name="Stud. Mycol.">
        <title>101 Dothideomycetes genomes: a test case for predicting lifestyles and emergence of pathogens.</title>
        <authorList>
            <person name="Haridas S."/>
            <person name="Albert R."/>
            <person name="Binder M."/>
            <person name="Bloem J."/>
            <person name="Labutti K."/>
            <person name="Salamov A."/>
            <person name="Andreopoulos B."/>
            <person name="Baker S."/>
            <person name="Barry K."/>
            <person name="Bills G."/>
            <person name="Bluhm B."/>
            <person name="Cannon C."/>
            <person name="Castanera R."/>
            <person name="Culley D."/>
            <person name="Daum C."/>
            <person name="Ezra D."/>
            <person name="Gonzalez J."/>
            <person name="Henrissat B."/>
            <person name="Kuo A."/>
            <person name="Liang C."/>
            <person name="Lipzen A."/>
            <person name="Lutzoni F."/>
            <person name="Magnuson J."/>
            <person name="Mondo S."/>
            <person name="Nolan M."/>
            <person name="Ohm R."/>
            <person name="Pangilinan J."/>
            <person name="Park H.-J."/>
            <person name="Ramirez L."/>
            <person name="Alfaro M."/>
            <person name="Sun H."/>
            <person name="Tritt A."/>
            <person name="Yoshinaga Y."/>
            <person name="Zwiers L.-H."/>
            <person name="Turgeon B."/>
            <person name="Goodwin S."/>
            <person name="Spatafora J."/>
            <person name="Crous P."/>
            <person name="Grigoriev I."/>
        </authorList>
    </citation>
    <scope>NUCLEOTIDE SEQUENCE</scope>
    <source>
        <strain evidence="2">HMLAC05119</strain>
    </source>
</reference>
<feature type="region of interest" description="Disordered" evidence="1">
    <location>
        <begin position="509"/>
        <end position="536"/>
    </location>
</feature>
<organism evidence="2 3">
    <name type="scientific">Ampelomyces quisqualis</name>
    <name type="common">Powdery mildew agent</name>
    <dbReference type="NCBI Taxonomy" id="50730"/>
    <lineage>
        <taxon>Eukaryota</taxon>
        <taxon>Fungi</taxon>
        <taxon>Dikarya</taxon>
        <taxon>Ascomycota</taxon>
        <taxon>Pezizomycotina</taxon>
        <taxon>Dothideomycetes</taxon>
        <taxon>Pleosporomycetidae</taxon>
        <taxon>Pleosporales</taxon>
        <taxon>Pleosporineae</taxon>
        <taxon>Phaeosphaeriaceae</taxon>
        <taxon>Ampelomyces</taxon>
    </lineage>
</organism>
<feature type="region of interest" description="Disordered" evidence="1">
    <location>
        <begin position="1"/>
        <end position="20"/>
    </location>
</feature>